<keyword evidence="4" id="KW-0804">Transcription</keyword>
<comment type="similarity">
    <text evidence="2">Belongs to the eukaryotic RPA49/POLR1E RNA polymerase subunit family.</text>
</comment>
<comment type="subcellular location">
    <subcellularLocation>
        <location evidence="1">Nucleus</location>
        <location evidence="1">Nucleolus</location>
    </subcellularLocation>
</comment>
<name>A0A061AUB7_CYBFA</name>
<dbReference type="InterPro" id="IPR009668">
    <property type="entry name" value="RNA_pol-assoc_fac_A49-like"/>
</dbReference>
<dbReference type="AlphaFoldDB" id="A0A061AUB7"/>
<evidence type="ECO:0000313" key="6">
    <source>
        <dbReference type="EMBL" id="CDR41159.1"/>
    </source>
</evidence>
<dbReference type="VEuPathDB" id="FungiDB:BON22_3093"/>
<evidence type="ECO:0000256" key="3">
    <source>
        <dbReference type="ARBA" id="ARBA00022478"/>
    </source>
</evidence>
<reference evidence="8" key="2">
    <citation type="journal article" date="2017" name="Genome Announc.">
        <title>Genome sequences of Cyberlindnera fabianii 65, Pichia kudriavzevii 129, and Saccharomyces cerevisiae 131 isolated from fermented masau fruits in Zimbabwe.</title>
        <authorList>
            <person name="van Rijswijck I.M.H."/>
            <person name="Derks M.F.L."/>
            <person name="Abee T."/>
            <person name="de Ridder D."/>
            <person name="Smid E.J."/>
        </authorList>
    </citation>
    <scope>NUCLEOTIDE SEQUENCE [LARGE SCALE GENOMIC DNA]</scope>
    <source>
        <strain evidence="8">65</strain>
    </source>
</reference>
<evidence type="ECO:0000256" key="2">
    <source>
        <dbReference type="ARBA" id="ARBA00009430"/>
    </source>
</evidence>
<evidence type="ECO:0000256" key="5">
    <source>
        <dbReference type="ARBA" id="ARBA00023242"/>
    </source>
</evidence>
<keyword evidence="8" id="KW-1185">Reference proteome</keyword>
<dbReference type="Pfam" id="PF06870">
    <property type="entry name" value="RNA_pol_I_A49"/>
    <property type="match status" value="1"/>
</dbReference>
<dbReference type="STRING" id="36022.A0A061AUB7"/>
<dbReference type="PANTHER" id="PTHR14440">
    <property type="entry name" value="DNA-DIRECTED RNA POLYMERASE I SUBUNIT RPA49"/>
    <property type="match status" value="1"/>
</dbReference>
<keyword evidence="5" id="KW-0539">Nucleus</keyword>
<accession>A0A061AUB7</accession>
<reference evidence="6" key="1">
    <citation type="journal article" date="2014" name="Genome Announc.">
        <title>Genome sequence of the yeast Cyberlindnera fabianii (Hansenula fabianii).</title>
        <authorList>
            <person name="Freel K.C."/>
            <person name="Sarilar V."/>
            <person name="Neuveglise C."/>
            <person name="Devillers H."/>
            <person name="Friedrich A."/>
            <person name="Schacherer J."/>
        </authorList>
    </citation>
    <scope>NUCLEOTIDE SEQUENCE</scope>
    <source>
        <strain evidence="6">YJS4271</strain>
    </source>
</reference>
<gene>
    <name evidence="7" type="ORF">BON22_3093</name>
    <name evidence="6" type="ORF">CYFA0S_06e02872g</name>
</gene>
<dbReference type="GO" id="GO:0006351">
    <property type="term" value="P:DNA-templated transcription"/>
    <property type="evidence" value="ECO:0007669"/>
    <property type="project" value="InterPro"/>
</dbReference>
<evidence type="ECO:0000256" key="1">
    <source>
        <dbReference type="ARBA" id="ARBA00004604"/>
    </source>
</evidence>
<evidence type="ECO:0000256" key="4">
    <source>
        <dbReference type="ARBA" id="ARBA00023163"/>
    </source>
</evidence>
<organism evidence="6">
    <name type="scientific">Cyberlindnera fabianii</name>
    <name type="common">Yeast</name>
    <name type="synonym">Hansenula fabianii</name>
    <dbReference type="NCBI Taxonomy" id="36022"/>
    <lineage>
        <taxon>Eukaryota</taxon>
        <taxon>Fungi</taxon>
        <taxon>Dikarya</taxon>
        <taxon>Ascomycota</taxon>
        <taxon>Saccharomycotina</taxon>
        <taxon>Saccharomycetes</taxon>
        <taxon>Phaffomycetales</taxon>
        <taxon>Phaffomycetaceae</taxon>
        <taxon>Cyberlindnera</taxon>
    </lineage>
</organism>
<dbReference type="OMA" id="DVYPFDE"/>
<dbReference type="GO" id="GO:0003677">
    <property type="term" value="F:DNA binding"/>
    <property type="evidence" value="ECO:0007669"/>
    <property type="project" value="InterPro"/>
</dbReference>
<evidence type="ECO:0000313" key="7">
    <source>
        <dbReference type="EMBL" id="ONH67105.1"/>
    </source>
</evidence>
<proteinExistence type="inferred from homology"/>
<dbReference type="GO" id="GO:0000428">
    <property type="term" value="C:DNA-directed RNA polymerase complex"/>
    <property type="evidence" value="ECO:0007669"/>
    <property type="project" value="UniProtKB-KW"/>
</dbReference>
<keyword evidence="3 7" id="KW-0240">DNA-directed RNA polymerase</keyword>
<protein>
    <submittedName>
        <fullName evidence="6">CYFA0S06e02872g1_1</fullName>
    </submittedName>
    <submittedName>
        <fullName evidence="7">DNA-directed RNA polymerase I subunit RPA49</fullName>
    </submittedName>
</protein>
<dbReference type="OrthoDB" id="532500at2759"/>
<reference evidence="7" key="3">
    <citation type="submission" date="2017-01" db="EMBL/GenBank/DDBJ databases">
        <authorList>
            <person name="Mah S.A."/>
            <person name="Swanson W.J."/>
            <person name="Moy G.W."/>
            <person name="Vacquier V.D."/>
        </authorList>
    </citation>
    <scope>NUCLEOTIDE SEQUENCE [LARGE SCALE GENOMIC DNA]</scope>
    <source>
        <strain evidence="7">65</strain>
    </source>
</reference>
<dbReference type="Proteomes" id="UP000189513">
    <property type="component" value="Unassembled WGS sequence"/>
</dbReference>
<dbReference type="EMBL" id="LK052891">
    <property type="protein sequence ID" value="CDR41159.1"/>
    <property type="molecule type" value="Genomic_DNA"/>
</dbReference>
<sequence>MGEKRSRDEQPELRVSSVTTDPTLAVTSFFKGFSVPEDAHFDLYKNKNDEVIFHGENDRLEYDSITNNDDPSDYAIALYDPVNKSVELYKAPVLLGNVTSKAHKRLRGPKVKQNNVRANIQRTALGEAFGTKKAKKAITDLERNRIDAEKLVSAEADIIDTVKGHTTSLPTRQELEKTVLDDRPTPVADVSATSVEDIYPIDNIIPKKEQQFIRAGPIIKEKDLEKRLEYMPYQESEFIKKQLAGITDDSQTSKLQLIYYASLLMGVYHNRRISNKLALTTQLNSPPEVLIDGIIDRFAIQRPGQFGRSKDRGFKIDPHHEDKLLCFLLATIMHISGFHVEVVPLAQELSLKPTRLIGLFKALGAIVKSATVAEAEAFGIKKNLASTYKVASLKVPFKLPQMTRGGRRN</sequence>
<dbReference type="EMBL" id="MPUK01000005">
    <property type="protein sequence ID" value="ONH67105.1"/>
    <property type="molecule type" value="Genomic_DNA"/>
</dbReference>
<dbReference type="GO" id="GO:0005730">
    <property type="term" value="C:nucleolus"/>
    <property type="evidence" value="ECO:0007669"/>
    <property type="project" value="UniProtKB-SubCell"/>
</dbReference>
<evidence type="ECO:0000313" key="8">
    <source>
        <dbReference type="Proteomes" id="UP000189513"/>
    </source>
</evidence>